<dbReference type="EMBL" id="PEIB01000040">
    <property type="protein sequence ID" value="RXJ71137.1"/>
    <property type="molecule type" value="Genomic_DNA"/>
</dbReference>
<keyword evidence="1" id="KW-0175">Coiled coil</keyword>
<evidence type="ECO:0000256" key="1">
    <source>
        <dbReference type="SAM" id="Coils"/>
    </source>
</evidence>
<name>A0A4Q0YK88_9GAMM</name>
<protein>
    <submittedName>
        <fullName evidence="2">Uncharacterized protein</fullName>
    </submittedName>
</protein>
<reference evidence="2 3" key="1">
    <citation type="submission" date="2017-10" db="EMBL/GenBank/DDBJ databases">
        <title>Nyctiphanis sp. nov., isolated from the stomach of the euphausiid Nyctiphanes simplex (Hansen, 1911) in the Gulf of California.</title>
        <authorList>
            <person name="Gomez-Gil B."/>
            <person name="Aguilar-Mendez M."/>
            <person name="Lopez-Cortes A."/>
            <person name="Gomez-Gutierrez J."/>
            <person name="Roque A."/>
            <person name="Lang E."/>
            <person name="Gonzalez-Castillo A."/>
        </authorList>
    </citation>
    <scope>NUCLEOTIDE SEQUENCE [LARGE SCALE GENOMIC DNA]</scope>
    <source>
        <strain evidence="2 3">CAIM 600</strain>
    </source>
</reference>
<sequence>MDFFTFAVIVIAILSVTKVLQIGVVAKNKSSEQGSVLDDVAAIKAESEKEIAELRERIEVLEKIVTEKNYNLDQQIRSL</sequence>
<gene>
    <name evidence="2" type="ORF">CS022_21565</name>
</gene>
<evidence type="ECO:0000313" key="3">
    <source>
        <dbReference type="Proteomes" id="UP000290287"/>
    </source>
</evidence>
<organism evidence="2 3">
    <name type="scientific">Veronia nyctiphanis</name>
    <dbReference type="NCBI Taxonomy" id="1278244"/>
    <lineage>
        <taxon>Bacteria</taxon>
        <taxon>Pseudomonadati</taxon>
        <taxon>Pseudomonadota</taxon>
        <taxon>Gammaproteobacteria</taxon>
        <taxon>Vibrionales</taxon>
        <taxon>Vibrionaceae</taxon>
        <taxon>Veronia</taxon>
    </lineage>
</organism>
<dbReference type="Proteomes" id="UP000290287">
    <property type="component" value="Unassembled WGS sequence"/>
</dbReference>
<accession>A0A4Q0YK88</accession>
<proteinExistence type="predicted"/>
<evidence type="ECO:0000313" key="2">
    <source>
        <dbReference type="EMBL" id="RXJ71137.1"/>
    </source>
</evidence>
<comment type="caution">
    <text evidence="2">The sequence shown here is derived from an EMBL/GenBank/DDBJ whole genome shotgun (WGS) entry which is preliminary data.</text>
</comment>
<dbReference type="OrthoDB" id="5772882at2"/>
<feature type="coiled-coil region" evidence="1">
    <location>
        <begin position="37"/>
        <end position="71"/>
    </location>
</feature>
<dbReference type="AlphaFoldDB" id="A0A4Q0YK88"/>
<dbReference type="RefSeq" id="WP_129123976.1">
    <property type="nucleotide sequence ID" value="NZ_PEIB01000040.1"/>
</dbReference>
<keyword evidence="3" id="KW-1185">Reference proteome</keyword>